<reference evidence="2 3" key="1">
    <citation type="submission" date="2020-04" db="EMBL/GenBank/DDBJ databases">
        <title>Draft genome of Pyxidicoccus fallax type strain.</title>
        <authorList>
            <person name="Whitworth D.E."/>
        </authorList>
    </citation>
    <scope>NUCLEOTIDE SEQUENCE [LARGE SCALE GENOMIC DNA]</scope>
    <source>
        <strain evidence="2 3">DSM 14698</strain>
    </source>
</reference>
<keyword evidence="1" id="KW-0472">Membrane</keyword>
<name>A0A848LUP4_9BACT</name>
<protein>
    <recommendedName>
        <fullName evidence="4">O-antigen ligase domain-containing protein</fullName>
    </recommendedName>
</protein>
<feature type="transmembrane region" description="Helical" evidence="1">
    <location>
        <begin position="174"/>
        <end position="192"/>
    </location>
</feature>
<evidence type="ECO:0000256" key="1">
    <source>
        <dbReference type="SAM" id="Phobius"/>
    </source>
</evidence>
<evidence type="ECO:0008006" key="4">
    <source>
        <dbReference type="Google" id="ProtNLM"/>
    </source>
</evidence>
<gene>
    <name evidence="2" type="ORF">HG543_44000</name>
</gene>
<keyword evidence="1" id="KW-1133">Transmembrane helix</keyword>
<dbReference type="AlphaFoldDB" id="A0A848LUP4"/>
<feature type="non-terminal residue" evidence="2">
    <location>
        <position position="257"/>
    </location>
</feature>
<feature type="transmembrane region" description="Helical" evidence="1">
    <location>
        <begin position="110"/>
        <end position="134"/>
    </location>
</feature>
<dbReference type="Proteomes" id="UP000518300">
    <property type="component" value="Unassembled WGS sequence"/>
</dbReference>
<evidence type="ECO:0000313" key="3">
    <source>
        <dbReference type="Proteomes" id="UP000518300"/>
    </source>
</evidence>
<accession>A0A848LUP4</accession>
<dbReference type="EMBL" id="JABBJJ010000350">
    <property type="protein sequence ID" value="NMO21768.1"/>
    <property type="molecule type" value="Genomic_DNA"/>
</dbReference>
<keyword evidence="1" id="KW-0812">Transmembrane</keyword>
<feature type="transmembrane region" description="Helical" evidence="1">
    <location>
        <begin position="58"/>
        <end position="75"/>
    </location>
</feature>
<evidence type="ECO:0000313" key="2">
    <source>
        <dbReference type="EMBL" id="NMO21768.1"/>
    </source>
</evidence>
<comment type="caution">
    <text evidence="2">The sequence shown here is derived from an EMBL/GenBank/DDBJ whole genome shotgun (WGS) entry which is preliminary data.</text>
</comment>
<feature type="transmembrane region" description="Helical" evidence="1">
    <location>
        <begin position="199"/>
        <end position="216"/>
    </location>
</feature>
<proteinExistence type="predicted"/>
<feature type="transmembrane region" description="Helical" evidence="1">
    <location>
        <begin position="12"/>
        <end position="37"/>
    </location>
</feature>
<sequence>MEGSPRWSWPLAALVTWVVGIQISEAVATVGLAGCMLTALWAARRAGRQAFMAGLREWWPLALLLGWALLAPTLAGRPPSGSGVARLVDWVAIPAAVWALGAVGPRGARVLLGVAGGVLVLSSLIAGLQHFGIWPQPETLTPLMPFKVSLLRVYEPIPGAEGRFMGGGLLFHRLKFAHVSALVILALLAFGLRARGRQRVLALSAAVVGLGAVLVFPYARAASAALVASCVAVLVLGSPRRKLALLLGGLLAVGAVG</sequence>
<keyword evidence="3" id="KW-1185">Reference proteome</keyword>
<feature type="transmembrane region" description="Helical" evidence="1">
    <location>
        <begin position="87"/>
        <end position="103"/>
    </location>
</feature>
<organism evidence="2 3">
    <name type="scientific">Pyxidicoccus fallax</name>
    <dbReference type="NCBI Taxonomy" id="394095"/>
    <lineage>
        <taxon>Bacteria</taxon>
        <taxon>Pseudomonadati</taxon>
        <taxon>Myxococcota</taxon>
        <taxon>Myxococcia</taxon>
        <taxon>Myxococcales</taxon>
        <taxon>Cystobacterineae</taxon>
        <taxon>Myxococcaceae</taxon>
        <taxon>Pyxidicoccus</taxon>
    </lineage>
</organism>